<dbReference type="PANTHER" id="PTHR11360:SF284">
    <property type="entry name" value="EG:103B4.3 PROTEIN-RELATED"/>
    <property type="match status" value="1"/>
</dbReference>
<feature type="transmembrane region" description="Helical" evidence="3">
    <location>
        <begin position="143"/>
        <end position="167"/>
    </location>
</feature>
<dbReference type="AlphaFoldDB" id="A0A1Y2CBK4"/>
<keyword evidence="6" id="KW-1185">Reference proteome</keyword>
<feature type="transmembrane region" description="Helical" evidence="3">
    <location>
        <begin position="90"/>
        <end position="109"/>
    </location>
</feature>
<gene>
    <name evidence="5" type="ORF">BCR33DRAFT_220700</name>
</gene>
<dbReference type="InterPro" id="IPR011701">
    <property type="entry name" value="MFS"/>
</dbReference>
<protein>
    <submittedName>
        <fullName evidence="5">MFS general substrate transporter</fullName>
    </submittedName>
</protein>
<dbReference type="GO" id="GO:0016020">
    <property type="term" value="C:membrane"/>
    <property type="evidence" value="ECO:0007669"/>
    <property type="project" value="UniProtKB-SubCell"/>
</dbReference>
<evidence type="ECO:0000256" key="2">
    <source>
        <dbReference type="ARBA" id="ARBA00006727"/>
    </source>
</evidence>
<sequence length="208" mass="22358">MAFVPFLKSRIPERKGKVSFSFLKRSHFYLLFVVCFFNTACEFIPLVFFPTYGQQLLDISLADGATILSFYNGFNILGRIAMGFIGDYMGTLNALILCCWLIVISLFSWLAASSLAALCVVGAAVGFSFGGLWGLFPSVLSEIFALDGSLITLIAVMYTLVGVGGFACPSVTGLIQEQFGLKAIVIFAGILAILAALPSTIVKFIPSS</sequence>
<reference evidence="5 6" key="1">
    <citation type="submission" date="2016-07" db="EMBL/GenBank/DDBJ databases">
        <title>Pervasive Adenine N6-methylation of Active Genes in Fungi.</title>
        <authorList>
            <consortium name="DOE Joint Genome Institute"/>
            <person name="Mondo S.J."/>
            <person name="Dannebaum R.O."/>
            <person name="Kuo R.C."/>
            <person name="Labutti K."/>
            <person name="Haridas S."/>
            <person name="Kuo A."/>
            <person name="Salamov A."/>
            <person name="Ahrendt S.R."/>
            <person name="Lipzen A."/>
            <person name="Sullivan W."/>
            <person name="Andreopoulos W.B."/>
            <person name="Clum A."/>
            <person name="Lindquist E."/>
            <person name="Daum C."/>
            <person name="Ramamoorthy G.K."/>
            <person name="Gryganskyi A."/>
            <person name="Culley D."/>
            <person name="Magnuson J.K."/>
            <person name="James T.Y."/>
            <person name="O'Malley M.A."/>
            <person name="Stajich J.E."/>
            <person name="Spatafora J.W."/>
            <person name="Visel A."/>
            <person name="Grigoriev I.V."/>
        </authorList>
    </citation>
    <scope>NUCLEOTIDE SEQUENCE [LARGE SCALE GENOMIC DNA]</scope>
    <source>
        <strain evidence="5 6">JEL800</strain>
    </source>
</reference>
<dbReference type="SUPFAM" id="SSF103473">
    <property type="entry name" value="MFS general substrate transporter"/>
    <property type="match status" value="1"/>
</dbReference>
<dbReference type="OrthoDB" id="2213137at2759"/>
<feature type="transmembrane region" description="Helical" evidence="3">
    <location>
        <begin position="28"/>
        <end position="53"/>
    </location>
</feature>
<keyword evidence="3" id="KW-0812">Transmembrane</keyword>
<evidence type="ECO:0000256" key="3">
    <source>
        <dbReference type="SAM" id="Phobius"/>
    </source>
</evidence>
<keyword evidence="3" id="KW-0472">Membrane</keyword>
<dbReference type="InterPro" id="IPR036259">
    <property type="entry name" value="MFS_trans_sf"/>
</dbReference>
<feature type="transmembrane region" description="Helical" evidence="3">
    <location>
        <begin position="179"/>
        <end position="202"/>
    </location>
</feature>
<proteinExistence type="inferred from homology"/>
<dbReference type="InterPro" id="IPR020846">
    <property type="entry name" value="MFS_dom"/>
</dbReference>
<evidence type="ECO:0000313" key="5">
    <source>
        <dbReference type="EMBL" id="ORY44408.1"/>
    </source>
</evidence>
<evidence type="ECO:0000313" key="6">
    <source>
        <dbReference type="Proteomes" id="UP000193642"/>
    </source>
</evidence>
<dbReference type="Proteomes" id="UP000193642">
    <property type="component" value="Unassembled WGS sequence"/>
</dbReference>
<feature type="non-terminal residue" evidence="5">
    <location>
        <position position="208"/>
    </location>
</feature>
<feature type="transmembrane region" description="Helical" evidence="3">
    <location>
        <begin position="115"/>
        <end position="136"/>
    </location>
</feature>
<dbReference type="PANTHER" id="PTHR11360">
    <property type="entry name" value="MONOCARBOXYLATE TRANSPORTER"/>
    <property type="match status" value="1"/>
</dbReference>
<dbReference type="GO" id="GO:0022857">
    <property type="term" value="F:transmembrane transporter activity"/>
    <property type="evidence" value="ECO:0007669"/>
    <property type="project" value="InterPro"/>
</dbReference>
<feature type="domain" description="Major facilitator superfamily (MFS) profile" evidence="4">
    <location>
        <begin position="27"/>
        <end position="208"/>
    </location>
</feature>
<evidence type="ECO:0000259" key="4">
    <source>
        <dbReference type="PROSITE" id="PS50850"/>
    </source>
</evidence>
<dbReference type="InterPro" id="IPR050327">
    <property type="entry name" value="Proton-linked_MCT"/>
</dbReference>
<comment type="subcellular location">
    <subcellularLocation>
        <location evidence="1">Membrane</location>
        <topology evidence="1">Multi-pass membrane protein</topology>
    </subcellularLocation>
</comment>
<keyword evidence="3" id="KW-1133">Transmembrane helix</keyword>
<organism evidence="5 6">
    <name type="scientific">Rhizoclosmatium globosum</name>
    <dbReference type="NCBI Taxonomy" id="329046"/>
    <lineage>
        <taxon>Eukaryota</taxon>
        <taxon>Fungi</taxon>
        <taxon>Fungi incertae sedis</taxon>
        <taxon>Chytridiomycota</taxon>
        <taxon>Chytridiomycota incertae sedis</taxon>
        <taxon>Chytridiomycetes</taxon>
        <taxon>Chytridiales</taxon>
        <taxon>Chytriomycetaceae</taxon>
        <taxon>Rhizoclosmatium</taxon>
    </lineage>
</organism>
<accession>A0A1Y2CBK4</accession>
<evidence type="ECO:0000256" key="1">
    <source>
        <dbReference type="ARBA" id="ARBA00004141"/>
    </source>
</evidence>
<dbReference type="Gene3D" id="1.20.1250.20">
    <property type="entry name" value="MFS general substrate transporter like domains"/>
    <property type="match status" value="1"/>
</dbReference>
<comment type="similarity">
    <text evidence="2">Belongs to the major facilitator superfamily. Monocarboxylate porter (TC 2.A.1.13) family.</text>
</comment>
<dbReference type="Pfam" id="PF07690">
    <property type="entry name" value="MFS_1"/>
    <property type="match status" value="1"/>
</dbReference>
<dbReference type="PROSITE" id="PS50850">
    <property type="entry name" value="MFS"/>
    <property type="match status" value="1"/>
</dbReference>
<comment type="caution">
    <text evidence="5">The sequence shown here is derived from an EMBL/GenBank/DDBJ whole genome shotgun (WGS) entry which is preliminary data.</text>
</comment>
<dbReference type="EMBL" id="MCGO01000022">
    <property type="protein sequence ID" value="ORY44408.1"/>
    <property type="molecule type" value="Genomic_DNA"/>
</dbReference>
<name>A0A1Y2CBK4_9FUNG</name>